<accession>A0AA38RGM5</accession>
<evidence type="ECO:0000256" key="2">
    <source>
        <dbReference type="SAM" id="SignalP"/>
    </source>
</evidence>
<dbReference type="AlphaFoldDB" id="A0AA38RGM5"/>
<keyword evidence="4" id="KW-1185">Reference proteome</keyword>
<feature type="region of interest" description="Disordered" evidence="1">
    <location>
        <begin position="166"/>
        <end position="188"/>
    </location>
</feature>
<evidence type="ECO:0008006" key="5">
    <source>
        <dbReference type="Google" id="ProtNLM"/>
    </source>
</evidence>
<sequence>MQFLKLASLLASAALVSATNTVTFVSLDDVDRTIYWTGNSGSSSIEDTAVAGGQNVTVEVPESWVGNFYSVSSGKENTPGMLGEIAFNSWGDITFFDVSAIVNPNDVNGVSEIYPASAPYTPVSGCKTWPCDNAYYASDDVQTKSTSDTDLICTLSTNGLSARAAEPVAESESFPRDAVTSRMWRPRN</sequence>
<feature type="signal peptide" evidence="2">
    <location>
        <begin position="1"/>
        <end position="18"/>
    </location>
</feature>
<organism evidence="3 4">
    <name type="scientific">Pleurostoma richardsiae</name>
    <dbReference type="NCBI Taxonomy" id="41990"/>
    <lineage>
        <taxon>Eukaryota</taxon>
        <taxon>Fungi</taxon>
        <taxon>Dikarya</taxon>
        <taxon>Ascomycota</taxon>
        <taxon>Pezizomycotina</taxon>
        <taxon>Sordariomycetes</taxon>
        <taxon>Sordariomycetidae</taxon>
        <taxon>Calosphaeriales</taxon>
        <taxon>Pleurostomataceae</taxon>
        <taxon>Pleurostoma</taxon>
    </lineage>
</organism>
<dbReference type="Proteomes" id="UP001174694">
    <property type="component" value="Unassembled WGS sequence"/>
</dbReference>
<proteinExistence type="predicted"/>
<name>A0AA38RGM5_9PEZI</name>
<keyword evidence="2" id="KW-0732">Signal</keyword>
<gene>
    <name evidence="3" type="ORF">NKR23_g5057</name>
</gene>
<dbReference type="EMBL" id="JANBVO010000013">
    <property type="protein sequence ID" value="KAJ9148302.1"/>
    <property type="molecule type" value="Genomic_DNA"/>
</dbReference>
<evidence type="ECO:0000313" key="3">
    <source>
        <dbReference type="EMBL" id="KAJ9148302.1"/>
    </source>
</evidence>
<protein>
    <recommendedName>
        <fullName evidence="5">DNase1 protein</fullName>
    </recommendedName>
</protein>
<evidence type="ECO:0000256" key="1">
    <source>
        <dbReference type="SAM" id="MobiDB-lite"/>
    </source>
</evidence>
<feature type="chain" id="PRO_5041360146" description="DNase1 protein" evidence="2">
    <location>
        <begin position="19"/>
        <end position="188"/>
    </location>
</feature>
<reference evidence="3" key="1">
    <citation type="submission" date="2022-07" db="EMBL/GenBank/DDBJ databases">
        <title>Fungi with potential for degradation of polypropylene.</title>
        <authorList>
            <person name="Gostincar C."/>
        </authorList>
    </citation>
    <scope>NUCLEOTIDE SEQUENCE</scope>
    <source>
        <strain evidence="3">EXF-13308</strain>
    </source>
</reference>
<comment type="caution">
    <text evidence="3">The sequence shown here is derived from an EMBL/GenBank/DDBJ whole genome shotgun (WGS) entry which is preliminary data.</text>
</comment>
<evidence type="ECO:0000313" key="4">
    <source>
        <dbReference type="Proteomes" id="UP001174694"/>
    </source>
</evidence>